<organism evidence="5 6">
    <name type="scientific">Microthlaspi erraticum</name>
    <dbReference type="NCBI Taxonomy" id="1685480"/>
    <lineage>
        <taxon>Eukaryota</taxon>
        <taxon>Viridiplantae</taxon>
        <taxon>Streptophyta</taxon>
        <taxon>Embryophyta</taxon>
        <taxon>Tracheophyta</taxon>
        <taxon>Spermatophyta</taxon>
        <taxon>Magnoliopsida</taxon>
        <taxon>eudicotyledons</taxon>
        <taxon>Gunneridae</taxon>
        <taxon>Pentapetalae</taxon>
        <taxon>rosids</taxon>
        <taxon>malvids</taxon>
        <taxon>Brassicales</taxon>
        <taxon>Brassicaceae</taxon>
        <taxon>Coluteocarpeae</taxon>
        <taxon>Microthlaspi</taxon>
    </lineage>
</organism>
<dbReference type="InterPro" id="IPR041588">
    <property type="entry name" value="Integrase_H2C2"/>
</dbReference>
<dbReference type="EMBL" id="CACVBM020001939">
    <property type="protein sequence ID" value="CAA7062313.1"/>
    <property type="molecule type" value="Genomic_DNA"/>
</dbReference>
<dbReference type="GO" id="GO:0003676">
    <property type="term" value="F:nucleic acid binding"/>
    <property type="evidence" value="ECO:0007669"/>
    <property type="project" value="InterPro"/>
</dbReference>
<dbReference type="SUPFAM" id="SSF53098">
    <property type="entry name" value="Ribonuclease H-like"/>
    <property type="match status" value="2"/>
</dbReference>
<dbReference type="Pfam" id="PF17921">
    <property type="entry name" value="Integrase_H2C2"/>
    <property type="match status" value="1"/>
</dbReference>
<dbReference type="Gene3D" id="3.30.70.270">
    <property type="match status" value="2"/>
</dbReference>
<feature type="region of interest" description="Disordered" evidence="1">
    <location>
        <begin position="111"/>
        <end position="142"/>
    </location>
</feature>
<feature type="domain" description="Integrase catalytic" evidence="4">
    <location>
        <begin position="915"/>
        <end position="1074"/>
    </location>
</feature>
<sequence length="1203" mass="137077">MRALTRKSTPLVGFSGEVKQTVGEVMLPVYAGGINRQTKFMILDCATAYNAIMGRPWIHDMGAVPSTLHQTIKFPTPWGIREIKGEQEHSRSCYQTSLKGKSHQLYQLESKPSIPHTEEPEVEQLDEVPLTKDDPDKKVNIGSKLPTDVRRRLIDFLRSNADCFAWSHADMPGIDPEIIMHKLQVDPEHQPVRQKRRKFAPERDLIINKEVENLLEAGFIREVRYPEWLANVVVVRKKNGKWRVCIDFTDLNKACPKDPFPLPHIDKLVDATAGHELMSFMDAFSGYNQILMHPSDQEKTSFMTSRGIYCYKVMPFGLKNAGSTYQRLVNMMFADQIGYTMEVYIDDMLVKSLVAEDHIMHLQQAFATLRKYNMKLNPTKCSFGVSSGKFLGYIVTHRGIEANPDQIRAIQVIPSPKNVKEVQKLTGRMAALSRFISRLSDRSHTFFAALRKPKDFMWDDKCEKALKELKNYLTSPPLLSKPKDGEVLLLYLAVSDHAVSAVLVREEENKQYPVYYVSKSLLDAETRYSQLEKLALALITAARKLRPYFQAHPIVLVSSAPIKAVLHKPEVSGRLAKWAVELGEYDVIYRPTIAIKSQVLADFVAEFTPNLIPEVEEEVKTLQEGSHKGIWKLYVDGSSNIRGTCLGMVITSPTGELASRAVRCNFRATNNEAEYEALIAGLTLAHDLGARNLEVYSDSQLIVNQMQGDYQARDSKMTRYMNVAKTIVEKFDDCKLAQIPREENCHADALANLGSALKTEVSTSIPLLILQWPATDKDLPNLEVASADVAPNWMTPIINYLRDDLLPSNRRECRKIKQQAARFCLYEDKLYRRSFSSPYLRCITPEEARQVLMELHHGECGSHSGGRSLVLRAVRAGYYWPTMSNDATRFARQCDKCQRHAQVSKLPPENLKSISSSWPFMKWGMDIVGKLPTAPAQKVFLLVMTDYFSKWVEAEAFSQVTDKEVRGFIWRNIICKFGVPQEIVTDNGPQFTSNNFKNYCITWGIKLSFATPRHPQSNGQAESSNKTIIQMLKKRLESAKGKWVEELPGVLWAYRTTSKIATGETPYSLVYGMEAVVPSEVTVKTIRTEHLQYQENEELMKLDLDLLDEKRETARIQNWCYQQDIARRYNKNVRTRTFQVGEWVLRRVFQNTMERGAGKLGPTWEGPYKITEVRGSGAYKLQDKDGKNQPNSWNALHLKTYQF</sequence>
<comment type="caution">
    <text evidence="5">The sequence shown here is derived from an EMBL/GenBank/DDBJ whole genome shotgun (WGS) entry which is preliminary data.</text>
</comment>
<accession>A0A6D2L6J3</accession>
<protein>
    <submittedName>
        <fullName evidence="5">Uncharacterized protein</fullName>
    </submittedName>
</protein>
<evidence type="ECO:0000259" key="3">
    <source>
        <dbReference type="PROSITE" id="PS50879"/>
    </source>
</evidence>
<dbReference type="InterPro" id="IPR043128">
    <property type="entry name" value="Rev_trsase/Diguanyl_cyclase"/>
</dbReference>
<evidence type="ECO:0000313" key="5">
    <source>
        <dbReference type="EMBL" id="CAA7062313.1"/>
    </source>
</evidence>
<evidence type="ECO:0000313" key="6">
    <source>
        <dbReference type="Proteomes" id="UP000467841"/>
    </source>
</evidence>
<dbReference type="InterPro" id="IPR012337">
    <property type="entry name" value="RNaseH-like_sf"/>
</dbReference>
<evidence type="ECO:0000259" key="4">
    <source>
        <dbReference type="PROSITE" id="PS50994"/>
    </source>
</evidence>
<dbReference type="PANTHER" id="PTHR48475:SF2">
    <property type="entry name" value="RIBONUCLEASE H"/>
    <property type="match status" value="1"/>
</dbReference>
<keyword evidence="6" id="KW-1185">Reference proteome</keyword>
<dbReference type="CDD" id="cd01647">
    <property type="entry name" value="RT_LTR"/>
    <property type="match status" value="1"/>
</dbReference>
<dbReference type="Proteomes" id="UP000467841">
    <property type="component" value="Unassembled WGS sequence"/>
</dbReference>
<dbReference type="AlphaFoldDB" id="A0A6D2L6J3"/>
<dbReference type="InterPro" id="IPR000477">
    <property type="entry name" value="RT_dom"/>
</dbReference>
<dbReference type="InterPro" id="IPR001584">
    <property type="entry name" value="Integrase_cat-core"/>
</dbReference>
<feature type="compositionally biased region" description="Basic and acidic residues" evidence="1">
    <location>
        <begin position="129"/>
        <end position="139"/>
    </location>
</feature>
<feature type="domain" description="Reverse transcriptase" evidence="2">
    <location>
        <begin position="216"/>
        <end position="395"/>
    </location>
</feature>
<evidence type="ECO:0000256" key="1">
    <source>
        <dbReference type="SAM" id="MobiDB-lite"/>
    </source>
</evidence>
<dbReference type="PROSITE" id="PS50879">
    <property type="entry name" value="RNASE_H_1"/>
    <property type="match status" value="1"/>
</dbReference>
<proteinExistence type="predicted"/>
<dbReference type="InterPro" id="IPR041577">
    <property type="entry name" value="RT_RNaseH_2"/>
</dbReference>
<dbReference type="Pfam" id="PF17919">
    <property type="entry name" value="RT_RNaseH_2"/>
    <property type="match status" value="1"/>
</dbReference>
<feature type="domain" description="RNase H type-1" evidence="3">
    <location>
        <begin position="627"/>
        <end position="756"/>
    </location>
</feature>
<dbReference type="Gene3D" id="3.10.10.10">
    <property type="entry name" value="HIV Type 1 Reverse Transcriptase, subunit A, domain 1"/>
    <property type="match status" value="1"/>
</dbReference>
<dbReference type="Gene3D" id="3.30.420.10">
    <property type="entry name" value="Ribonuclease H-like superfamily/Ribonuclease H"/>
    <property type="match status" value="2"/>
</dbReference>
<dbReference type="SUPFAM" id="SSF56672">
    <property type="entry name" value="DNA/RNA polymerases"/>
    <property type="match status" value="1"/>
</dbReference>
<gene>
    <name evidence="5" type="ORF">MERR_LOCUS49549</name>
</gene>
<evidence type="ECO:0000259" key="2">
    <source>
        <dbReference type="PROSITE" id="PS50878"/>
    </source>
</evidence>
<dbReference type="InterPro" id="IPR002156">
    <property type="entry name" value="RNaseH_domain"/>
</dbReference>
<dbReference type="OrthoDB" id="1102478at2759"/>
<dbReference type="PANTHER" id="PTHR48475">
    <property type="entry name" value="RIBONUCLEASE H"/>
    <property type="match status" value="1"/>
</dbReference>
<dbReference type="PROSITE" id="PS50994">
    <property type="entry name" value="INTEGRASE"/>
    <property type="match status" value="1"/>
</dbReference>
<dbReference type="InterPro" id="IPR043502">
    <property type="entry name" value="DNA/RNA_pol_sf"/>
</dbReference>
<dbReference type="Gene3D" id="1.10.340.70">
    <property type="match status" value="1"/>
</dbReference>
<dbReference type="CDD" id="cd09279">
    <property type="entry name" value="RNase_HI_like"/>
    <property type="match status" value="1"/>
</dbReference>
<dbReference type="Pfam" id="PF00078">
    <property type="entry name" value="RVT_1"/>
    <property type="match status" value="1"/>
</dbReference>
<dbReference type="Pfam" id="PF13456">
    <property type="entry name" value="RVT_3"/>
    <property type="match status" value="1"/>
</dbReference>
<reference evidence="5" key="1">
    <citation type="submission" date="2020-01" db="EMBL/GenBank/DDBJ databases">
        <authorList>
            <person name="Mishra B."/>
        </authorList>
    </citation>
    <scope>NUCLEOTIDE SEQUENCE [LARGE SCALE GENOMIC DNA]</scope>
</reference>
<name>A0A6D2L6J3_9BRAS</name>
<dbReference type="GO" id="GO:0015074">
    <property type="term" value="P:DNA integration"/>
    <property type="evidence" value="ECO:0007669"/>
    <property type="project" value="InterPro"/>
</dbReference>
<dbReference type="PROSITE" id="PS50878">
    <property type="entry name" value="RT_POL"/>
    <property type="match status" value="1"/>
</dbReference>
<dbReference type="Pfam" id="PF00665">
    <property type="entry name" value="rve"/>
    <property type="match status" value="1"/>
</dbReference>
<dbReference type="GO" id="GO:0004523">
    <property type="term" value="F:RNA-DNA hybrid ribonuclease activity"/>
    <property type="evidence" value="ECO:0007669"/>
    <property type="project" value="InterPro"/>
</dbReference>
<dbReference type="InterPro" id="IPR036397">
    <property type="entry name" value="RNaseH_sf"/>
</dbReference>